<keyword evidence="3" id="KW-1185">Reference proteome</keyword>
<reference evidence="2 3" key="2">
    <citation type="journal article" date="2008" name="Appl. Environ. Microbiol.">
        <title>Complete genome sequence of Nitrosospira multiformis, an ammonia-oxidizing bacterium from the soil environment.</title>
        <authorList>
            <person name="Norton J.M."/>
            <person name="Klotz M.G."/>
            <person name="Stein L.Y."/>
            <person name="Arp D.J."/>
            <person name="Bottomley P.J."/>
            <person name="Chain P.S."/>
            <person name="Hauser L.J."/>
            <person name="Land M.L."/>
            <person name="Larimer F.W."/>
            <person name="Shin M.W."/>
            <person name="Starkenburg S.R."/>
        </authorList>
    </citation>
    <scope>NUCLEOTIDE SEQUENCE [LARGE SCALE GENOMIC DNA]</scope>
    <source>
        <strain evidence="3">ATCC 25196 / NCIMB 11849 / C 71</strain>
    </source>
</reference>
<proteinExistence type="predicted"/>
<dbReference type="KEGG" id="nmu:Nmul_A1274"/>
<accession>Q2Y9J4</accession>
<evidence type="ECO:0000256" key="1">
    <source>
        <dbReference type="SAM" id="MobiDB-lite"/>
    </source>
</evidence>
<feature type="region of interest" description="Disordered" evidence="1">
    <location>
        <begin position="56"/>
        <end position="79"/>
    </location>
</feature>
<protein>
    <submittedName>
        <fullName evidence="2">Uncharacterized protein</fullName>
    </submittedName>
</protein>
<sequence length="79" mass="9295">MYDNAISNQSDLSARLWLFPQSIFRIARDKAEKRAEEIGIKYERFQFRDLLAKNASGMEKESEKKYSQVLNSGYAKREK</sequence>
<dbReference type="AlphaFoldDB" id="Q2Y9J4"/>
<evidence type="ECO:0000313" key="2">
    <source>
        <dbReference type="EMBL" id="ABB74577.1"/>
    </source>
</evidence>
<evidence type="ECO:0000313" key="3">
    <source>
        <dbReference type="Proteomes" id="UP000002718"/>
    </source>
</evidence>
<dbReference type="STRING" id="323848.Nmul_A1274"/>
<name>Q2Y9J4_NITMU</name>
<gene>
    <name evidence="2" type="ordered locus">Nmul_A1274</name>
</gene>
<reference evidence="3" key="1">
    <citation type="submission" date="2005-08" db="EMBL/GenBank/DDBJ databases">
        <title>Complete sequence of chromosome 1 of Nitrosospira multiformis ATCC 25196.</title>
        <authorList>
            <person name="Copeland A."/>
            <person name="Lucas S."/>
            <person name="Lapidus A."/>
            <person name="Barry K."/>
            <person name="Detter J.C."/>
            <person name="Glavina T."/>
            <person name="Hammon N."/>
            <person name="Israni S."/>
            <person name="Pitluck S."/>
            <person name="Chain P."/>
            <person name="Malfatti S."/>
            <person name="Shin M."/>
            <person name="Vergez L."/>
            <person name="Schmutz J."/>
            <person name="Larimer F."/>
            <person name="Land M."/>
            <person name="Hauser L."/>
            <person name="Kyrpides N."/>
            <person name="Lykidis A."/>
            <person name="Richardson P."/>
        </authorList>
    </citation>
    <scope>NUCLEOTIDE SEQUENCE [LARGE SCALE GENOMIC DNA]</scope>
    <source>
        <strain evidence="3">ATCC 25196 / NCIMB 11849 / C 71</strain>
    </source>
</reference>
<dbReference type="HOGENOM" id="CLU_2602444_0_0_4"/>
<dbReference type="EMBL" id="CP000103">
    <property type="protein sequence ID" value="ABB74577.1"/>
    <property type="molecule type" value="Genomic_DNA"/>
</dbReference>
<dbReference type="Proteomes" id="UP000002718">
    <property type="component" value="Chromosome"/>
</dbReference>
<organism evidence="2 3">
    <name type="scientific">Nitrosospira multiformis (strain ATCC 25196 / NCIMB 11849 / C 71)</name>
    <dbReference type="NCBI Taxonomy" id="323848"/>
    <lineage>
        <taxon>Bacteria</taxon>
        <taxon>Pseudomonadati</taxon>
        <taxon>Pseudomonadota</taxon>
        <taxon>Betaproteobacteria</taxon>
        <taxon>Nitrosomonadales</taxon>
        <taxon>Nitrosomonadaceae</taxon>
        <taxon>Nitrosospira</taxon>
    </lineage>
</organism>